<dbReference type="Gene3D" id="3.30.1490.480">
    <property type="entry name" value="Endolytic murein transglycosylase"/>
    <property type="match status" value="1"/>
</dbReference>
<reference evidence="9" key="1">
    <citation type="submission" date="2016-10" db="EMBL/GenBank/DDBJ databases">
        <authorList>
            <person name="Varghese N."/>
            <person name="Submissions S."/>
        </authorList>
    </citation>
    <scope>NUCLEOTIDE SEQUENCE [LARGE SCALE GENOMIC DNA]</scope>
    <source>
        <strain evidence="9">DSM 21743</strain>
    </source>
</reference>
<keyword evidence="6 7" id="KW-0961">Cell wall biogenesis/degradation</keyword>
<keyword evidence="9" id="KW-1185">Reference proteome</keyword>
<keyword evidence="4 7" id="KW-0472">Membrane</keyword>
<name>A0A1H2M6I7_9ACTN</name>
<comment type="subcellular location">
    <subcellularLocation>
        <location evidence="7">Cell membrane</location>
        <topology evidence="7">Single-pass membrane protein</topology>
    </subcellularLocation>
</comment>
<dbReference type="AlphaFoldDB" id="A0A1H2M6I7"/>
<sequence length="373" mass="40501">MSSMLDPDTRPSAAKEIVHQGKGCLAVLLAIAVLVGGGWFVYSQGKSLMSNFGEEPDYTGAGKASITVTVPNGATLDEIGGVLLKDDVIKSTQAWDSAVASEERATSIQPGRYIMRTQMPAIDALRLLINPGESRVRAQFTIPEGLRLSKQVDALVKGTKIKRSAFEKALDNPKSIGLPSYAKGNPEGFLFPDTYELTADATATSTLKQMVDEYKSVADDIDLQAAAKKLDRSPYEVLIVASIIEREVNQDQYRAKVAQVLYNRLDQGIPLGLDSTVIYAENLNTNTTTPKDRASKSKYNTYLRKGLPPGPISAPGKAALEAAANPEPGKWLYFTTVNFDTGETKFAETDAEFQQIVKEFQAYCQSNPGRCDS</sequence>
<evidence type="ECO:0000313" key="8">
    <source>
        <dbReference type="EMBL" id="SDU88870.1"/>
    </source>
</evidence>
<evidence type="ECO:0000313" key="9">
    <source>
        <dbReference type="Proteomes" id="UP000198825"/>
    </source>
</evidence>
<gene>
    <name evidence="7" type="primary">mltG</name>
    <name evidence="8" type="ORF">SAMN04488544_1495</name>
</gene>
<protein>
    <recommendedName>
        <fullName evidence="7">Endolytic murein transglycosylase</fullName>
        <ecNumber evidence="7">4.2.2.29</ecNumber>
    </recommendedName>
    <alternativeName>
        <fullName evidence="7">Peptidoglycan lytic transglycosylase</fullName>
    </alternativeName>
    <alternativeName>
        <fullName evidence="7">Peptidoglycan polymerization terminase</fullName>
    </alternativeName>
</protein>
<dbReference type="Pfam" id="PF02618">
    <property type="entry name" value="YceG"/>
    <property type="match status" value="1"/>
</dbReference>
<evidence type="ECO:0000256" key="3">
    <source>
        <dbReference type="ARBA" id="ARBA00022989"/>
    </source>
</evidence>
<keyword evidence="2 7" id="KW-0812">Transmembrane</keyword>
<dbReference type="GO" id="GO:0008932">
    <property type="term" value="F:lytic endotransglycosylase activity"/>
    <property type="evidence" value="ECO:0007669"/>
    <property type="project" value="UniProtKB-UniRule"/>
</dbReference>
<evidence type="ECO:0000256" key="6">
    <source>
        <dbReference type="ARBA" id="ARBA00023316"/>
    </source>
</evidence>
<dbReference type="GO" id="GO:0005886">
    <property type="term" value="C:plasma membrane"/>
    <property type="evidence" value="ECO:0007669"/>
    <property type="project" value="UniProtKB-SubCell"/>
</dbReference>
<evidence type="ECO:0000256" key="1">
    <source>
        <dbReference type="ARBA" id="ARBA00022475"/>
    </source>
</evidence>
<dbReference type="PANTHER" id="PTHR30518">
    <property type="entry name" value="ENDOLYTIC MUREIN TRANSGLYCOSYLASE"/>
    <property type="match status" value="1"/>
</dbReference>
<keyword evidence="5 7" id="KW-0456">Lyase</keyword>
<evidence type="ECO:0000256" key="7">
    <source>
        <dbReference type="HAMAP-Rule" id="MF_02065"/>
    </source>
</evidence>
<evidence type="ECO:0000256" key="5">
    <source>
        <dbReference type="ARBA" id="ARBA00023239"/>
    </source>
</evidence>
<feature type="transmembrane region" description="Helical" evidence="7">
    <location>
        <begin position="21"/>
        <end position="42"/>
    </location>
</feature>
<keyword evidence="3 7" id="KW-1133">Transmembrane helix</keyword>
<dbReference type="HAMAP" id="MF_02065">
    <property type="entry name" value="MltG"/>
    <property type="match status" value="1"/>
</dbReference>
<accession>A0A1H2M6I7</accession>
<dbReference type="Proteomes" id="UP000198825">
    <property type="component" value="Chromosome I"/>
</dbReference>
<dbReference type="NCBIfam" id="TIGR00247">
    <property type="entry name" value="endolytic transglycosylase MltG"/>
    <property type="match status" value="1"/>
</dbReference>
<dbReference type="EMBL" id="LT629799">
    <property type="protein sequence ID" value="SDU88870.1"/>
    <property type="molecule type" value="Genomic_DNA"/>
</dbReference>
<dbReference type="STRING" id="546874.SAMN04488544_1495"/>
<dbReference type="InterPro" id="IPR003770">
    <property type="entry name" value="MLTG-like"/>
</dbReference>
<dbReference type="CDD" id="cd08010">
    <property type="entry name" value="MltG_like"/>
    <property type="match status" value="1"/>
</dbReference>
<dbReference type="GO" id="GO:0009252">
    <property type="term" value="P:peptidoglycan biosynthetic process"/>
    <property type="evidence" value="ECO:0007669"/>
    <property type="project" value="UniProtKB-UniRule"/>
</dbReference>
<organism evidence="8 9">
    <name type="scientific">Microlunatus sagamiharensis</name>
    <dbReference type="NCBI Taxonomy" id="546874"/>
    <lineage>
        <taxon>Bacteria</taxon>
        <taxon>Bacillati</taxon>
        <taxon>Actinomycetota</taxon>
        <taxon>Actinomycetes</taxon>
        <taxon>Propionibacteriales</taxon>
        <taxon>Propionibacteriaceae</taxon>
        <taxon>Microlunatus</taxon>
    </lineage>
</organism>
<dbReference type="PANTHER" id="PTHR30518:SF2">
    <property type="entry name" value="ENDOLYTIC MUREIN TRANSGLYCOSYLASE"/>
    <property type="match status" value="1"/>
</dbReference>
<dbReference type="GO" id="GO:0071555">
    <property type="term" value="P:cell wall organization"/>
    <property type="evidence" value="ECO:0007669"/>
    <property type="project" value="UniProtKB-KW"/>
</dbReference>
<evidence type="ECO:0000256" key="4">
    <source>
        <dbReference type="ARBA" id="ARBA00023136"/>
    </source>
</evidence>
<feature type="site" description="Important for catalytic activity" evidence="7">
    <location>
        <position position="247"/>
    </location>
</feature>
<keyword evidence="1 7" id="KW-1003">Cell membrane</keyword>
<evidence type="ECO:0000256" key="2">
    <source>
        <dbReference type="ARBA" id="ARBA00022692"/>
    </source>
</evidence>
<proteinExistence type="inferred from homology"/>
<comment type="function">
    <text evidence="7">Functions as a peptidoglycan terminase that cleaves nascent peptidoglycan strands endolytically to terminate their elongation.</text>
</comment>
<comment type="similarity">
    <text evidence="7">Belongs to the transglycosylase MltG family.</text>
</comment>
<comment type="catalytic activity">
    <reaction evidence="7">
        <text>a peptidoglycan chain = a peptidoglycan chain with N-acetyl-1,6-anhydromuramyl-[peptide] at the reducing end + a peptidoglycan chain with N-acetylglucosamine at the non-reducing end.</text>
        <dbReference type="EC" id="4.2.2.29"/>
    </reaction>
</comment>
<dbReference type="EC" id="4.2.2.29" evidence="7"/>